<dbReference type="Proteomes" id="UP000298429">
    <property type="component" value="Unassembled WGS sequence"/>
</dbReference>
<evidence type="ECO:0000313" key="1">
    <source>
        <dbReference type="EMBL" id="TGM06008.1"/>
    </source>
</evidence>
<sequence>MDPINYLKIYPIGEGWPEYWVEDSRTNTIVYGHPLRIWCIDWVMETHVRYWEEKAKFRKVG</sequence>
<gene>
    <name evidence="1" type="ORF">EHQ76_07010</name>
</gene>
<accession>A0A5F2BKA6</accession>
<comment type="caution">
    <text evidence="1">The sequence shown here is derived from an EMBL/GenBank/DDBJ whole genome shotgun (WGS) entry which is preliminary data.</text>
</comment>
<name>A0A5F2BKA6_9LEPT</name>
<reference evidence="1 2" key="1">
    <citation type="journal article" date="2019" name="PLoS Negl. Trop. Dis.">
        <title>Revisiting the worldwide diversity of Leptospira species in the environment.</title>
        <authorList>
            <person name="Vincent A.T."/>
            <person name="Schiettekatte O."/>
            <person name="Bourhy P."/>
            <person name="Veyrier F.J."/>
            <person name="Picardeau M."/>
        </authorList>
    </citation>
    <scope>NUCLEOTIDE SEQUENCE [LARGE SCALE GENOMIC DNA]</scope>
    <source>
        <strain evidence="1 2">201702444</strain>
    </source>
</reference>
<dbReference type="EMBL" id="RQGN01000036">
    <property type="protein sequence ID" value="TGM06008.1"/>
    <property type="molecule type" value="Genomic_DNA"/>
</dbReference>
<proteinExistence type="predicted"/>
<dbReference type="OrthoDB" id="332535at2"/>
<dbReference type="AlphaFoldDB" id="A0A5F2BKA6"/>
<organism evidence="1 2">
    <name type="scientific">Leptospira barantonii</name>
    <dbReference type="NCBI Taxonomy" id="2023184"/>
    <lineage>
        <taxon>Bacteria</taxon>
        <taxon>Pseudomonadati</taxon>
        <taxon>Spirochaetota</taxon>
        <taxon>Spirochaetia</taxon>
        <taxon>Leptospirales</taxon>
        <taxon>Leptospiraceae</taxon>
        <taxon>Leptospira</taxon>
    </lineage>
</organism>
<evidence type="ECO:0000313" key="2">
    <source>
        <dbReference type="Proteomes" id="UP000298429"/>
    </source>
</evidence>
<protein>
    <submittedName>
        <fullName evidence="1">Uncharacterized protein</fullName>
    </submittedName>
</protein>